<gene>
    <name evidence="2" type="ORF">S12H4_41346</name>
</gene>
<accession>X1UQI8</accession>
<dbReference type="InterPro" id="IPR041635">
    <property type="entry name" value="Type_ISP_LLaBIII_C"/>
</dbReference>
<sequence>MVSLHLMESDTLKNHITNFTVSGDNAVTKVGEKGKTLTDVENGKGKLFINKTQYFGGLPEEVWNFHIGGYQVCHKWLADRKKAGRKISAEDIEHYHKIVVAINETIKIMKQIDEVIDAHGGWPIK</sequence>
<proteinExistence type="predicted"/>
<reference evidence="2" key="1">
    <citation type="journal article" date="2014" name="Front. Microbiol.">
        <title>High frequency of phylogenetically diverse reductive dehalogenase-homologous genes in deep subseafloor sedimentary metagenomes.</title>
        <authorList>
            <person name="Kawai M."/>
            <person name="Futagami T."/>
            <person name="Toyoda A."/>
            <person name="Takaki Y."/>
            <person name="Nishi S."/>
            <person name="Hori S."/>
            <person name="Arai W."/>
            <person name="Tsubouchi T."/>
            <person name="Morono Y."/>
            <person name="Uchiyama I."/>
            <person name="Ito T."/>
            <person name="Fujiyama A."/>
            <person name="Inagaki F."/>
            <person name="Takami H."/>
        </authorList>
    </citation>
    <scope>NUCLEOTIDE SEQUENCE</scope>
    <source>
        <strain evidence="2">Expedition CK06-06</strain>
    </source>
</reference>
<name>X1UQI8_9ZZZZ</name>
<protein>
    <recommendedName>
        <fullName evidence="1">Type ISP restriction-modification enzyme LLaBIII C-terminal specificity domain-containing protein</fullName>
    </recommendedName>
</protein>
<feature type="domain" description="Type ISP restriction-modification enzyme LLaBIII C-terminal specificity" evidence="1">
    <location>
        <begin position="2"/>
        <end position="110"/>
    </location>
</feature>
<organism evidence="2">
    <name type="scientific">marine sediment metagenome</name>
    <dbReference type="NCBI Taxonomy" id="412755"/>
    <lineage>
        <taxon>unclassified sequences</taxon>
        <taxon>metagenomes</taxon>
        <taxon>ecological metagenomes</taxon>
    </lineage>
</organism>
<evidence type="ECO:0000313" key="2">
    <source>
        <dbReference type="EMBL" id="GAJ05872.1"/>
    </source>
</evidence>
<comment type="caution">
    <text evidence="2">The sequence shown here is derived from an EMBL/GenBank/DDBJ whole genome shotgun (WGS) entry which is preliminary data.</text>
</comment>
<dbReference type="AlphaFoldDB" id="X1UQI8"/>
<evidence type="ECO:0000259" key="1">
    <source>
        <dbReference type="Pfam" id="PF18135"/>
    </source>
</evidence>
<dbReference type="EMBL" id="BARW01025190">
    <property type="protein sequence ID" value="GAJ05872.1"/>
    <property type="molecule type" value="Genomic_DNA"/>
</dbReference>
<dbReference type="Pfam" id="PF18135">
    <property type="entry name" value="Type_ISP_C"/>
    <property type="match status" value="1"/>
</dbReference>